<dbReference type="PROSITE" id="PS50011">
    <property type="entry name" value="PROTEIN_KINASE_DOM"/>
    <property type="match status" value="1"/>
</dbReference>
<organism evidence="6 7">
    <name type="scientific">Chara braunii</name>
    <name type="common">Braun's stonewort</name>
    <dbReference type="NCBI Taxonomy" id="69332"/>
    <lineage>
        <taxon>Eukaryota</taxon>
        <taxon>Viridiplantae</taxon>
        <taxon>Streptophyta</taxon>
        <taxon>Charophyceae</taxon>
        <taxon>Charales</taxon>
        <taxon>Characeae</taxon>
        <taxon>Chara</taxon>
    </lineage>
</organism>
<dbReference type="Proteomes" id="UP000265515">
    <property type="component" value="Unassembled WGS sequence"/>
</dbReference>
<sequence length="967" mass="104167">MRTRGRSPSFSEGGCCFYIDAWIGIPAQSLLLLIGIVATWDHLAWSFCAVGAAAKLMPRVSIVPRGDRSGVRSPDARPVGSPDRVLQASAVLPEELSPLFVKERSGLVVKHPIMSVGGDPYSCRAGVNHLVVPEPSQVDKEVDKAMIYYVLDEFCFAPNGSKTERVTSIRSASFSLGDRAPSPLDANDSNTLLTYWWPASSPNGTKITDRPLVKLGVNMSSSLADAAVFYGLDLTRSQSNLDVSSEPYDVGGRRIITSVSVIDGSRSSIDPGVSSLQSLALDPADNNTLYISDNSETSPKILSAPVSDSGLPAAGGNLSQVLNMSGDPRVSSIDFGPYSFVSGGSCMYFRDDEQNRVWGFDPRRSSSPSSSADIKLVAGSGIPGSRAMQKLDDANTTFNRMRALVTTPDGCNLFVTDEQGGHGLVRWLKLERPCSLATRVEVVANHTGTESSSLALHRAKGGLRLLLGSSTGDVFQLIINESLLANCSSPPPSSASLTDATQSPTKKGLNLVLIIALAFGGGALTTVLALLGSCYYKKQKSEQKSRSRQAEGRDGLASTDSLSRANSLARGATGLSWSVEIPSILKGSSSTTAGSSSSDRSRRKRMELSPSNVQRFELKSLADCTGDFHPSKVIGDKGAFGVVYRGSIDGRELAMKVMTGELTEVKKAQFVAEVNTLSRLNHANLVELVGFCQEGEKSILVYPYYAGGSLQQRLHGDTIEKEERRKQERGQDIQGQEAVGHYKKNKHDVSPLTIEERMRIAFQVAKGLSYLHDGARPAIIHRDIKSSNVLLGEGEGDMVQAVVADFGLAAIGERVFGTGYEHFVETSHVGGTFGYISPEYMLYGKLSEKNDVYSFGVLLLELLTGRKAAWRAIRMGWETLATWVGPFLTRGGDDGDKDPEGFNSMPFAILDPSCCAQVARDAPTKTMVMEAFSLAGDCVKEEDRQRPSMTIVVQRLRSMCQQADIAL</sequence>
<keyword evidence="4" id="KW-0812">Transmembrane</keyword>
<keyword evidence="4" id="KW-1133">Transmembrane helix</keyword>
<dbReference type="PANTHER" id="PTHR47989">
    <property type="entry name" value="OS01G0750732 PROTEIN"/>
    <property type="match status" value="1"/>
</dbReference>
<dbReference type="Gene3D" id="1.10.510.10">
    <property type="entry name" value="Transferase(Phosphotransferase) domain 1"/>
    <property type="match status" value="1"/>
</dbReference>
<evidence type="ECO:0000256" key="2">
    <source>
        <dbReference type="ARBA" id="ARBA00022840"/>
    </source>
</evidence>
<comment type="caution">
    <text evidence="6">The sequence shown here is derived from an EMBL/GenBank/DDBJ whole genome shotgun (WGS) entry which is preliminary data.</text>
</comment>
<evidence type="ECO:0000256" key="3">
    <source>
        <dbReference type="SAM" id="MobiDB-lite"/>
    </source>
</evidence>
<dbReference type="AlphaFoldDB" id="A0A388LY73"/>
<protein>
    <recommendedName>
        <fullName evidence="5">Protein kinase domain-containing protein</fullName>
    </recommendedName>
</protein>
<dbReference type="Gramene" id="GBG87280">
    <property type="protein sequence ID" value="GBG87280"/>
    <property type="gene ID" value="CBR_g45339"/>
</dbReference>
<dbReference type="Gene3D" id="3.30.200.20">
    <property type="entry name" value="Phosphorylase Kinase, domain 1"/>
    <property type="match status" value="1"/>
</dbReference>
<feature type="compositionally biased region" description="Low complexity" evidence="3">
    <location>
        <begin position="586"/>
        <end position="598"/>
    </location>
</feature>
<dbReference type="InterPro" id="IPR000719">
    <property type="entry name" value="Prot_kinase_dom"/>
</dbReference>
<accession>A0A388LY73</accession>
<dbReference type="PROSITE" id="PS00108">
    <property type="entry name" value="PROTEIN_KINASE_ST"/>
    <property type="match status" value="1"/>
</dbReference>
<reference evidence="6 7" key="1">
    <citation type="journal article" date="2018" name="Cell">
        <title>The Chara Genome: Secondary Complexity and Implications for Plant Terrestrialization.</title>
        <authorList>
            <person name="Nishiyama T."/>
            <person name="Sakayama H."/>
            <person name="Vries J.D."/>
            <person name="Buschmann H."/>
            <person name="Saint-Marcoux D."/>
            <person name="Ullrich K.K."/>
            <person name="Haas F.B."/>
            <person name="Vanderstraeten L."/>
            <person name="Becker D."/>
            <person name="Lang D."/>
            <person name="Vosolsobe S."/>
            <person name="Rombauts S."/>
            <person name="Wilhelmsson P.K.I."/>
            <person name="Janitza P."/>
            <person name="Kern R."/>
            <person name="Heyl A."/>
            <person name="Rumpler F."/>
            <person name="Villalobos L.I.A.C."/>
            <person name="Clay J.M."/>
            <person name="Skokan R."/>
            <person name="Toyoda A."/>
            <person name="Suzuki Y."/>
            <person name="Kagoshima H."/>
            <person name="Schijlen E."/>
            <person name="Tajeshwar N."/>
            <person name="Catarino B."/>
            <person name="Hetherington A.J."/>
            <person name="Saltykova A."/>
            <person name="Bonnot C."/>
            <person name="Breuninger H."/>
            <person name="Symeonidi A."/>
            <person name="Radhakrishnan G.V."/>
            <person name="Van Nieuwerburgh F."/>
            <person name="Deforce D."/>
            <person name="Chang C."/>
            <person name="Karol K.G."/>
            <person name="Hedrich R."/>
            <person name="Ulvskov P."/>
            <person name="Glockner G."/>
            <person name="Delwiche C.F."/>
            <person name="Petrasek J."/>
            <person name="Van de Peer Y."/>
            <person name="Friml J."/>
            <person name="Beilby M."/>
            <person name="Dolan L."/>
            <person name="Kohara Y."/>
            <person name="Sugano S."/>
            <person name="Fujiyama A."/>
            <person name="Delaux P.-M."/>
            <person name="Quint M."/>
            <person name="TheiBen G."/>
            <person name="Hagemann M."/>
            <person name="Harholt J."/>
            <person name="Dunand C."/>
            <person name="Zachgo S."/>
            <person name="Langdale J."/>
            <person name="Maumus F."/>
            <person name="Straeten D.V.D."/>
            <person name="Gould S.B."/>
            <person name="Rensing S.A."/>
        </authorList>
    </citation>
    <scope>NUCLEOTIDE SEQUENCE [LARGE SCALE GENOMIC DNA]</scope>
    <source>
        <strain evidence="6 7">S276</strain>
    </source>
</reference>
<dbReference type="EMBL" id="BFEA01000605">
    <property type="protein sequence ID" value="GBG87280.1"/>
    <property type="molecule type" value="Genomic_DNA"/>
</dbReference>
<dbReference type="Pfam" id="PF07714">
    <property type="entry name" value="PK_Tyr_Ser-Thr"/>
    <property type="match status" value="1"/>
</dbReference>
<keyword evidence="7" id="KW-1185">Reference proteome</keyword>
<evidence type="ECO:0000256" key="4">
    <source>
        <dbReference type="SAM" id="Phobius"/>
    </source>
</evidence>
<evidence type="ECO:0000259" key="5">
    <source>
        <dbReference type="PROSITE" id="PS50011"/>
    </source>
</evidence>
<dbReference type="PANTHER" id="PTHR47989:SF47">
    <property type="entry name" value="SERINE_THREONINE-PROTEIN KINASE PBL28-RELATED"/>
    <property type="match status" value="1"/>
</dbReference>
<dbReference type="SUPFAM" id="SSF75011">
    <property type="entry name" value="3-carboxy-cis,cis-mucoante lactonizing enzyme"/>
    <property type="match status" value="1"/>
</dbReference>
<evidence type="ECO:0000256" key="1">
    <source>
        <dbReference type="ARBA" id="ARBA00022741"/>
    </source>
</evidence>
<keyword evidence="2" id="KW-0067">ATP-binding</keyword>
<dbReference type="GO" id="GO:0005524">
    <property type="term" value="F:ATP binding"/>
    <property type="evidence" value="ECO:0007669"/>
    <property type="project" value="UniProtKB-KW"/>
</dbReference>
<dbReference type="InterPro" id="IPR011009">
    <property type="entry name" value="Kinase-like_dom_sf"/>
</dbReference>
<feature type="transmembrane region" description="Helical" evidence="4">
    <location>
        <begin position="511"/>
        <end position="536"/>
    </location>
</feature>
<evidence type="ECO:0000313" key="7">
    <source>
        <dbReference type="Proteomes" id="UP000265515"/>
    </source>
</evidence>
<dbReference type="InterPro" id="IPR008271">
    <property type="entry name" value="Ser/Thr_kinase_AS"/>
</dbReference>
<evidence type="ECO:0000313" key="6">
    <source>
        <dbReference type="EMBL" id="GBG87280.1"/>
    </source>
</evidence>
<keyword evidence="4" id="KW-0472">Membrane</keyword>
<dbReference type="STRING" id="69332.A0A388LY73"/>
<name>A0A388LY73_CHABU</name>
<dbReference type="InterPro" id="IPR001245">
    <property type="entry name" value="Ser-Thr/Tyr_kinase_cat_dom"/>
</dbReference>
<feature type="region of interest" description="Disordered" evidence="3">
    <location>
        <begin position="586"/>
        <end position="609"/>
    </location>
</feature>
<proteinExistence type="predicted"/>
<dbReference type="GO" id="GO:0004672">
    <property type="term" value="F:protein kinase activity"/>
    <property type="evidence" value="ECO:0007669"/>
    <property type="project" value="InterPro"/>
</dbReference>
<keyword evidence="1" id="KW-0547">Nucleotide-binding</keyword>
<gene>
    <name evidence="6" type="ORF">CBR_g45339</name>
</gene>
<dbReference type="SUPFAM" id="SSF56112">
    <property type="entry name" value="Protein kinase-like (PK-like)"/>
    <property type="match status" value="1"/>
</dbReference>
<dbReference type="SMART" id="SM00220">
    <property type="entry name" value="S_TKc"/>
    <property type="match status" value="1"/>
</dbReference>
<feature type="domain" description="Protein kinase" evidence="5">
    <location>
        <begin position="629"/>
        <end position="967"/>
    </location>
</feature>